<dbReference type="SUPFAM" id="SSF50156">
    <property type="entry name" value="PDZ domain-like"/>
    <property type="match status" value="1"/>
</dbReference>
<comment type="similarity">
    <text evidence="3">Belongs to the radical SAM superfamily. NifB family.</text>
</comment>
<comment type="pathway">
    <text evidence="2">Cofactor biosynthesis; Fe-Mo cofactor biosynthesis.</text>
</comment>
<dbReference type="Proteomes" id="UP000253034">
    <property type="component" value="Unassembled WGS sequence"/>
</dbReference>
<dbReference type="InterPro" id="IPR007549">
    <property type="entry name" value="DUF512"/>
</dbReference>
<evidence type="ECO:0000256" key="3">
    <source>
        <dbReference type="ARBA" id="ARBA00006804"/>
    </source>
</evidence>
<keyword evidence="4" id="KW-0004">4Fe-4S</keyword>
<dbReference type="SFLD" id="SFLDG01067">
    <property type="entry name" value="SPASM/twitch_domain_containing"/>
    <property type="match status" value="1"/>
</dbReference>
<proteinExistence type="inferred from homology"/>
<comment type="caution">
    <text evidence="12">The sequence shown here is derived from an EMBL/GenBank/DDBJ whole genome shotgun (WGS) entry which is preliminary data.</text>
</comment>
<accession>A0A369AL63</accession>
<keyword evidence="7" id="KW-0408">Iron</keyword>
<dbReference type="Pfam" id="PF04055">
    <property type="entry name" value="Radical_SAM"/>
    <property type="match status" value="1"/>
</dbReference>
<dbReference type="CDD" id="cd01335">
    <property type="entry name" value="Radical_SAM"/>
    <property type="match status" value="1"/>
</dbReference>
<dbReference type="Gene3D" id="2.30.42.10">
    <property type="match status" value="1"/>
</dbReference>
<dbReference type="InterPro" id="IPR007197">
    <property type="entry name" value="rSAM"/>
</dbReference>
<dbReference type="PANTHER" id="PTHR43787:SF13">
    <property type="entry name" value="FEMO COFACTOR BIOSYNTHESIS PROTEIN NIFB"/>
    <property type="match status" value="1"/>
</dbReference>
<evidence type="ECO:0000313" key="12">
    <source>
        <dbReference type="EMBL" id="RCX09068.1"/>
    </source>
</evidence>
<dbReference type="GO" id="GO:0051539">
    <property type="term" value="F:4 iron, 4 sulfur cluster binding"/>
    <property type="evidence" value="ECO:0007669"/>
    <property type="project" value="UniProtKB-KW"/>
</dbReference>
<evidence type="ECO:0000313" key="13">
    <source>
        <dbReference type="Proteomes" id="UP000253034"/>
    </source>
</evidence>
<evidence type="ECO:0000256" key="2">
    <source>
        <dbReference type="ARBA" id="ARBA00005155"/>
    </source>
</evidence>
<name>A0A369AL63_9FIRM</name>
<dbReference type="InterPro" id="IPR013785">
    <property type="entry name" value="Aldolase_TIM"/>
</dbReference>
<evidence type="ECO:0000256" key="4">
    <source>
        <dbReference type="ARBA" id="ARBA00022485"/>
    </source>
</evidence>
<evidence type="ECO:0000256" key="7">
    <source>
        <dbReference type="ARBA" id="ARBA00023004"/>
    </source>
</evidence>
<dbReference type="PROSITE" id="PS51918">
    <property type="entry name" value="RADICAL_SAM"/>
    <property type="match status" value="1"/>
</dbReference>
<dbReference type="OrthoDB" id="2110487at2"/>
<gene>
    <name evidence="12" type="ORF">DFR58_1397</name>
</gene>
<keyword evidence="5" id="KW-0949">S-adenosyl-L-methionine</keyword>
<keyword evidence="8" id="KW-0411">Iron-sulfur</keyword>
<keyword evidence="6" id="KW-0479">Metal-binding</keyword>
<dbReference type="EMBL" id="QPJT01000039">
    <property type="protein sequence ID" value="RCX09068.1"/>
    <property type="molecule type" value="Genomic_DNA"/>
</dbReference>
<sequence length="455" mass="50885">MKTATKDYIINTIFRTNILPVISECNTSCIFCSHKQNPREVEVFRIPKLKLQDFYELADFISPDRKIVIGESATRLIEGEPLLHKEFEGIISMIRNRFSHTPIQITTNGILLDDGIIDSLARLGNIELNISVNSVDAAKRMLIFGLKSENNIEQKLRLLKGRIRFSGSFVVLPEILDENDIENIIASMERNGAETVRAFLPGYTSMTNDSANFNDAFTHCAGIIKALEGKYSIPVILEPSLIGDLNCRVEGVINKTPAHYAGIEKNDVILSVNESVIKTRVEGFDKIYRLAKPVLKVAREEGRVIEIKLDKPKNSPPGFVVLYDVSAEAVKDVNTVVRRNNTKRLLEGKEEIKKVLFMTSVLAAGILRDLFKKTVFPFSYEILSVKNNFFGGNIVCAGLLTAQDVILTAREYLKANGQPDLIILPPIMFDFTKRDLLGKGIDEIENELKIAADTP</sequence>
<dbReference type="RefSeq" id="WP_114300053.1">
    <property type="nucleotide sequence ID" value="NZ_QPJT01000039.1"/>
</dbReference>
<dbReference type="Gene3D" id="3.20.20.70">
    <property type="entry name" value="Aldolase class I"/>
    <property type="match status" value="1"/>
</dbReference>
<evidence type="ECO:0000256" key="10">
    <source>
        <dbReference type="ARBA" id="ARBA00023239"/>
    </source>
</evidence>
<dbReference type="AlphaFoldDB" id="A0A369AL63"/>
<evidence type="ECO:0000256" key="6">
    <source>
        <dbReference type="ARBA" id="ARBA00022723"/>
    </source>
</evidence>
<protein>
    <submittedName>
        <fullName evidence="12">4Fe-4S single cluster protein</fullName>
    </submittedName>
</protein>
<evidence type="ECO:0000256" key="8">
    <source>
        <dbReference type="ARBA" id="ARBA00023014"/>
    </source>
</evidence>
<dbReference type="SFLD" id="SFLDS00029">
    <property type="entry name" value="Radical_SAM"/>
    <property type="match status" value="1"/>
</dbReference>
<keyword evidence="9" id="KW-0535">Nitrogen fixation</keyword>
<comment type="cofactor">
    <cofactor evidence="1">
        <name>[4Fe-4S] cluster</name>
        <dbReference type="ChEBI" id="CHEBI:49883"/>
    </cofactor>
</comment>
<organism evidence="12 13">
    <name type="scientific">Anaerobacterium chartisolvens</name>
    <dbReference type="NCBI Taxonomy" id="1297424"/>
    <lineage>
        <taxon>Bacteria</taxon>
        <taxon>Bacillati</taxon>
        <taxon>Bacillota</taxon>
        <taxon>Clostridia</taxon>
        <taxon>Eubacteriales</taxon>
        <taxon>Oscillospiraceae</taxon>
        <taxon>Anaerobacterium</taxon>
    </lineage>
</organism>
<keyword evidence="13" id="KW-1185">Reference proteome</keyword>
<dbReference type="InterPro" id="IPR058240">
    <property type="entry name" value="rSAM_sf"/>
</dbReference>
<dbReference type="InterPro" id="IPR036034">
    <property type="entry name" value="PDZ_sf"/>
</dbReference>
<dbReference type="SUPFAM" id="SSF102114">
    <property type="entry name" value="Radical SAM enzymes"/>
    <property type="match status" value="1"/>
</dbReference>
<dbReference type="Pfam" id="PF04459">
    <property type="entry name" value="DUF512"/>
    <property type="match status" value="1"/>
</dbReference>
<evidence type="ECO:0000259" key="11">
    <source>
        <dbReference type="PROSITE" id="PS51918"/>
    </source>
</evidence>
<reference evidence="12 13" key="1">
    <citation type="submission" date="2018-07" db="EMBL/GenBank/DDBJ databases">
        <title>Genomic Encyclopedia of Type Strains, Phase IV (KMG-IV): sequencing the most valuable type-strain genomes for metagenomic binning, comparative biology and taxonomic classification.</title>
        <authorList>
            <person name="Goeker M."/>
        </authorList>
    </citation>
    <scope>NUCLEOTIDE SEQUENCE [LARGE SCALE GENOMIC DNA]</scope>
    <source>
        <strain evidence="12 13">DSM 27016</strain>
    </source>
</reference>
<evidence type="ECO:0000256" key="9">
    <source>
        <dbReference type="ARBA" id="ARBA00023231"/>
    </source>
</evidence>
<dbReference type="PANTHER" id="PTHR43787">
    <property type="entry name" value="FEMO COFACTOR BIOSYNTHESIS PROTEIN NIFB-RELATED"/>
    <property type="match status" value="1"/>
</dbReference>
<evidence type="ECO:0000256" key="1">
    <source>
        <dbReference type="ARBA" id="ARBA00001966"/>
    </source>
</evidence>
<evidence type="ECO:0000256" key="5">
    <source>
        <dbReference type="ARBA" id="ARBA00022691"/>
    </source>
</evidence>
<dbReference type="GO" id="GO:0046872">
    <property type="term" value="F:metal ion binding"/>
    <property type="evidence" value="ECO:0007669"/>
    <property type="project" value="UniProtKB-KW"/>
</dbReference>
<feature type="domain" description="Radical SAM core" evidence="11">
    <location>
        <begin position="11"/>
        <end position="234"/>
    </location>
</feature>
<keyword evidence="10" id="KW-0456">Lyase</keyword>
<dbReference type="GO" id="GO:0016829">
    <property type="term" value="F:lyase activity"/>
    <property type="evidence" value="ECO:0007669"/>
    <property type="project" value="UniProtKB-KW"/>
</dbReference>